<dbReference type="AlphaFoldDB" id="A0A921GHW0"/>
<dbReference type="SUPFAM" id="SSF75138">
    <property type="entry name" value="HprK N-terminal domain-like"/>
    <property type="match status" value="1"/>
</dbReference>
<dbReference type="InterPro" id="IPR000644">
    <property type="entry name" value="CBS_dom"/>
</dbReference>
<name>A0A921GHW0_9ACTN</name>
<dbReference type="OrthoDB" id="9766150at2"/>
<keyword evidence="3" id="KW-0479">Metal-binding</keyword>
<dbReference type="InterPro" id="IPR038222">
    <property type="entry name" value="DHHA2_dom_sf"/>
</dbReference>
<organism evidence="10 11">
    <name type="scientific">Thermophilibacter provencensis</name>
    <dbReference type="NCBI Taxonomy" id="1852386"/>
    <lineage>
        <taxon>Bacteria</taxon>
        <taxon>Bacillati</taxon>
        <taxon>Actinomycetota</taxon>
        <taxon>Coriobacteriia</taxon>
        <taxon>Coriobacteriales</taxon>
        <taxon>Atopobiaceae</taxon>
        <taxon>Thermophilibacter</taxon>
    </lineage>
</organism>
<dbReference type="NCBIfam" id="NF011442">
    <property type="entry name" value="PRK14869.1-4"/>
    <property type="match status" value="1"/>
</dbReference>
<dbReference type="FunFam" id="3.90.1640.10:FF:000001">
    <property type="entry name" value="Probable manganese-dependent inorganic pyrophosphatase"/>
    <property type="match status" value="1"/>
</dbReference>
<comment type="cofactor">
    <cofactor evidence="1">
        <name>Mn(2+)</name>
        <dbReference type="ChEBI" id="CHEBI:29035"/>
    </cofactor>
</comment>
<evidence type="ECO:0000256" key="6">
    <source>
        <dbReference type="ARBA" id="ARBA00032535"/>
    </source>
</evidence>
<evidence type="ECO:0000313" key="11">
    <source>
        <dbReference type="Proteomes" id="UP000697330"/>
    </source>
</evidence>
<comment type="caution">
    <text evidence="10">The sequence shown here is derived from an EMBL/GenBank/DDBJ whole genome shotgun (WGS) entry which is preliminary data.</text>
</comment>
<dbReference type="InterPro" id="IPR028979">
    <property type="entry name" value="Ser_kin/Pase_Hpr-like_N_sf"/>
</dbReference>
<evidence type="ECO:0000256" key="1">
    <source>
        <dbReference type="ARBA" id="ARBA00001936"/>
    </source>
</evidence>
<dbReference type="EC" id="3.6.1.1" evidence="2"/>
<dbReference type="Pfam" id="PF07085">
    <property type="entry name" value="DRTGG"/>
    <property type="match status" value="1"/>
</dbReference>
<evidence type="ECO:0000256" key="7">
    <source>
        <dbReference type="ARBA" id="ARBA00047820"/>
    </source>
</evidence>
<dbReference type="Proteomes" id="UP000697330">
    <property type="component" value="Unassembled WGS sequence"/>
</dbReference>
<reference evidence="10" key="2">
    <citation type="submission" date="2021-09" db="EMBL/GenBank/DDBJ databases">
        <authorList>
            <person name="Gilroy R."/>
        </authorList>
    </citation>
    <scope>NUCLEOTIDE SEQUENCE</scope>
    <source>
        <strain evidence="10">CHK124-7917</strain>
    </source>
</reference>
<dbReference type="InterPro" id="IPR004097">
    <property type="entry name" value="DHHA2"/>
</dbReference>
<dbReference type="EMBL" id="DYWQ01000167">
    <property type="protein sequence ID" value="HJF46289.1"/>
    <property type="molecule type" value="Genomic_DNA"/>
</dbReference>
<keyword evidence="8" id="KW-0129">CBS domain</keyword>
<dbReference type="RefSeq" id="WP_075279470.1">
    <property type="nucleotide sequence ID" value="NZ_CALUGK010000006.1"/>
</dbReference>
<accession>A0A921GHW0</accession>
<protein>
    <recommendedName>
        <fullName evidence="2">inorganic diphosphatase</fullName>
        <ecNumber evidence="2">3.6.1.1</ecNumber>
    </recommendedName>
    <alternativeName>
        <fullName evidence="6">Pyrophosphate phospho-hydrolase</fullName>
    </alternativeName>
</protein>
<dbReference type="GO" id="GO:0046872">
    <property type="term" value="F:metal ion binding"/>
    <property type="evidence" value="ECO:0007669"/>
    <property type="project" value="UniProtKB-KW"/>
</dbReference>
<evidence type="ECO:0000259" key="9">
    <source>
        <dbReference type="PROSITE" id="PS51371"/>
    </source>
</evidence>
<dbReference type="Gene3D" id="3.10.310.20">
    <property type="entry name" value="DHHA2 domain"/>
    <property type="match status" value="1"/>
</dbReference>
<dbReference type="Pfam" id="PF00571">
    <property type="entry name" value="CBS"/>
    <property type="match status" value="1"/>
</dbReference>
<evidence type="ECO:0000256" key="2">
    <source>
        <dbReference type="ARBA" id="ARBA00012146"/>
    </source>
</evidence>
<dbReference type="Pfam" id="PF02833">
    <property type="entry name" value="DHHA2"/>
    <property type="match status" value="1"/>
</dbReference>
<dbReference type="SMART" id="SM01131">
    <property type="entry name" value="DHHA2"/>
    <property type="match status" value="1"/>
</dbReference>
<feature type="domain" description="CBS" evidence="9">
    <location>
        <begin position="255"/>
        <end position="313"/>
    </location>
</feature>
<dbReference type="PANTHER" id="PTHR12112">
    <property type="entry name" value="BNIP - RELATED"/>
    <property type="match status" value="1"/>
</dbReference>
<dbReference type="GO" id="GO:0005737">
    <property type="term" value="C:cytoplasm"/>
    <property type="evidence" value="ECO:0007669"/>
    <property type="project" value="InterPro"/>
</dbReference>
<gene>
    <name evidence="10" type="ORF">K8U72_11020</name>
</gene>
<reference evidence="10" key="1">
    <citation type="journal article" date="2021" name="PeerJ">
        <title>Extensive microbial diversity within the chicken gut microbiome revealed by metagenomics and culture.</title>
        <authorList>
            <person name="Gilroy R."/>
            <person name="Ravi A."/>
            <person name="Getino M."/>
            <person name="Pursley I."/>
            <person name="Horton D.L."/>
            <person name="Alikhan N.F."/>
            <person name="Baker D."/>
            <person name="Gharbi K."/>
            <person name="Hall N."/>
            <person name="Watson M."/>
            <person name="Adriaenssens E.M."/>
            <person name="Foster-Nyarko E."/>
            <person name="Jarju S."/>
            <person name="Secka A."/>
            <person name="Antonio M."/>
            <person name="Oren A."/>
            <person name="Chaudhuri R.R."/>
            <person name="La Ragione R."/>
            <person name="Hildebrand F."/>
            <person name="Pallen M.J."/>
        </authorList>
    </citation>
    <scope>NUCLEOTIDE SEQUENCE</scope>
    <source>
        <strain evidence="10">CHK124-7917</strain>
    </source>
</reference>
<dbReference type="InterPro" id="IPR046342">
    <property type="entry name" value="CBS_dom_sf"/>
</dbReference>
<dbReference type="Gene3D" id="3.40.1390.20">
    <property type="entry name" value="HprK N-terminal domain-like"/>
    <property type="match status" value="1"/>
</dbReference>
<dbReference type="SUPFAM" id="SSF54631">
    <property type="entry name" value="CBS-domain pair"/>
    <property type="match status" value="1"/>
</dbReference>
<comment type="catalytic activity">
    <reaction evidence="7">
        <text>diphosphate + H2O = 2 phosphate + H(+)</text>
        <dbReference type="Rhea" id="RHEA:24576"/>
        <dbReference type="ChEBI" id="CHEBI:15377"/>
        <dbReference type="ChEBI" id="CHEBI:15378"/>
        <dbReference type="ChEBI" id="CHEBI:33019"/>
        <dbReference type="ChEBI" id="CHEBI:43474"/>
        <dbReference type="EC" id="3.6.1.1"/>
    </reaction>
</comment>
<dbReference type="Gene3D" id="3.90.1640.10">
    <property type="entry name" value="inorganic pyrophosphatase (n-terminal core)"/>
    <property type="match status" value="2"/>
</dbReference>
<sequence length="555" mass="60756">MPEGIRKVNVIGHLHPDTDSICSAIAYAHLKNAVEHTDIYQPRRAGAINRETAFVLNHFGFAEPELITSVTPQIKDTEIQRQGGIDGEMSLFAAWNLMREAKTDTLCVTDDENNLEGLIAVKDIANANMDVFDMSVIGESRTCYANIVDTLKGEMILGDPTGRVASGCVRVGTTPEMMEDTVKPGDIVLVTNRYETQQFAVESEASCLVVCCSAHISSKVISSAERHGCAIITTPYDTYAAARIISMSIPVRAKMLSEGILKVSVNTSVDDARKMMAHSRHRYFPVIDENGHYVGLVSSPNLLAAKKKHVILVDHNERSQSVEGLEQAEIMEIIDHHRIGSIETEGPAYFRNMPVGCTCTIVYMMYRENGVEIPKDVAGLMLSAILSDTLAFRSPTCTQIDRDTAAALAKIADVDINVYADEMFEAGADLTGRTAEEVFGADFKIFSRGNVKFGVGQGSYMTEKSRKAAEELVGPYLREAAALEELPLVFYLFTDVKSSSSEMLWYGEGAENIVARAFDTDPENGMARLPGVVSRKKQVIPALMATLQSIQEDAD</sequence>
<dbReference type="PANTHER" id="PTHR12112:SF22">
    <property type="entry name" value="MANGANESE-DEPENDENT INORGANIC PYROPHOSPHATASE-RELATED"/>
    <property type="match status" value="1"/>
</dbReference>
<dbReference type="SUPFAM" id="SSF64182">
    <property type="entry name" value="DHH phosphoesterases"/>
    <property type="match status" value="1"/>
</dbReference>
<evidence type="ECO:0000256" key="4">
    <source>
        <dbReference type="ARBA" id="ARBA00022801"/>
    </source>
</evidence>
<evidence type="ECO:0000256" key="5">
    <source>
        <dbReference type="ARBA" id="ARBA00023211"/>
    </source>
</evidence>
<dbReference type="GO" id="GO:0004427">
    <property type="term" value="F:inorganic diphosphate phosphatase activity"/>
    <property type="evidence" value="ECO:0007669"/>
    <property type="project" value="UniProtKB-EC"/>
</dbReference>
<dbReference type="InterPro" id="IPR038763">
    <property type="entry name" value="DHH_sf"/>
</dbReference>
<dbReference type="NCBIfam" id="NF011443">
    <property type="entry name" value="PRK14869.1-5"/>
    <property type="match status" value="1"/>
</dbReference>
<dbReference type="InterPro" id="IPR001667">
    <property type="entry name" value="DDH_dom"/>
</dbReference>
<keyword evidence="4 10" id="KW-0378">Hydrolase</keyword>
<dbReference type="PROSITE" id="PS51371">
    <property type="entry name" value="CBS"/>
    <property type="match status" value="1"/>
</dbReference>
<evidence type="ECO:0000313" key="10">
    <source>
        <dbReference type="EMBL" id="HJF46289.1"/>
    </source>
</evidence>
<proteinExistence type="predicted"/>
<evidence type="ECO:0000256" key="3">
    <source>
        <dbReference type="ARBA" id="ARBA00022723"/>
    </source>
</evidence>
<keyword evidence="5" id="KW-0464">Manganese</keyword>
<evidence type="ECO:0000256" key="8">
    <source>
        <dbReference type="PROSITE-ProRule" id="PRU00703"/>
    </source>
</evidence>
<dbReference type="Pfam" id="PF01368">
    <property type="entry name" value="DHH"/>
    <property type="match status" value="1"/>
</dbReference>
<dbReference type="InterPro" id="IPR010766">
    <property type="entry name" value="DRTGG"/>
</dbReference>